<accession>A0AAN8EVY4</accession>
<dbReference type="InterPro" id="IPR011989">
    <property type="entry name" value="ARM-like"/>
</dbReference>
<keyword evidence="3" id="KW-1185">Reference proteome</keyword>
<dbReference type="Gene3D" id="3.30.710.10">
    <property type="entry name" value="Potassium Channel Kv1.1, Chain A"/>
    <property type="match status" value="1"/>
</dbReference>
<dbReference type="EMBL" id="WIXE01024674">
    <property type="protein sequence ID" value="KAK5965390.1"/>
    <property type="molecule type" value="Genomic_DNA"/>
</dbReference>
<evidence type="ECO:0008006" key="4">
    <source>
        <dbReference type="Google" id="ProtNLM"/>
    </source>
</evidence>
<dbReference type="PANTHER" id="PTHR23312:SF8">
    <property type="entry name" value="ARMADILLO REPEAT-CONTAINING PROTEIN 5"/>
    <property type="match status" value="1"/>
</dbReference>
<dbReference type="InterPro" id="IPR016024">
    <property type="entry name" value="ARM-type_fold"/>
</dbReference>
<organism evidence="2 3">
    <name type="scientific">Trichostrongylus colubriformis</name>
    <name type="common">Black scour worm</name>
    <dbReference type="NCBI Taxonomy" id="6319"/>
    <lineage>
        <taxon>Eukaryota</taxon>
        <taxon>Metazoa</taxon>
        <taxon>Ecdysozoa</taxon>
        <taxon>Nematoda</taxon>
        <taxon>Chromadorea</taxon>
        <taxon>Rhabditida</taxon>
        <taxon>Rhabditina</taxon>
        <taxon>Rhabditomorpha</taxon>
        <taxon>Strongyloidea</taxon>
        <taxon>Trichostrongylidae</taxon>
        <taxon>Trichostrongylus</taxon>
    </lineage>
</organism>
<feature type="compositionally biased region" description="Basic and acidic residues" evidence="1">
    <location>
        <begin position="1"/>
        <end position="10"/>
    </location>
</feature>
<feature type="compositionally biased region" description="Low complexity" evidence="1">
    <location>
        <begin position="18"/>
        <end position="27"/>
    </location>
</feature>
<dbReference type="SUPFAM" id="SSF48371">
    <property type="entry name" value="ARM repeat"/>
    <property type="match status" value="1"/>
</dbReference>
<evidence type="ECO:0000313" key="2">
    <source>
        <dbReference type="EMBL" id="KAK5965390.1"/>
    </source>
</evidence>
<dbReference type="Proteomes" id="UP001331761">
    <property type="component" value="Unassembled WGS sequence"/>
</dbReference>
<proteinExistence type="predicted"/>
<dbReference type="GO" id="GO:0005829">
    <property type="term" value="C:cytosol"/>
    <property type="evidence" value="ECO:0007669"/>
    <property type="project" value="TreeGrafter"/>
</dbReference>
<name>A0AAN8EVY4_TRICO</name>
<dbReference type="InterPro" id="IPR011333">
    <property type="entry name" value="SKP1/BTB/POZ_sf"/>
</dbReference>
<dbReference type="AlphaFoldDB" id="A0AAN8EVY4"/>
<feature type="region of interest" description="Disordered" evidence="1">
    <location>
        <begin position="468"/>
        <end position="507"/>
    </location>
</feature>
<feature type="non-terminal residue" evidence="2">
    <location>
        <position position="890"/>
    </location>
</feature>
<dbReference type="Gene3D" id="1.25.10.10">
    <property type="entry name" value="Leucine-rich Repeat Variant"/>
    <property type="match status" value="1"/>
</dbReference>
<gene>
    <name evidence="2" type="ORF">GCK32_001897</name>
</gene>
<comment type="caution">
    <text evidence="2">The sequence shown here is derived from an EMBL/GenBank/DDBJ whole genome shotgun (WGS) entry which is preliminary data.</text>
</comment>
<evidence type="ECO:0000313" key="3">
    <source>
        <dbReference type="Proteomes" id="UP001331761"/>
    </source>
</evidence>
<sequence>MEAKRIKLDSNEEDSRDSNSSSCCGRSETPSSTSASAKVVIDELKSEDPQVIEKALKRLKGRLRNKEAIVRFMKSSEVFSMLIALLMKAATDIPNKSPAWQSILKETISVIANCCNYSVTACLKMSTSHTTHIAMRVFESSSVNKDCKTSMARLIANMCMHKEPAACIAANSSLVDRLVLMLEPDDSAATQALRAIHGLVSYAYIKVVLLSNAGHYLGKMLAAGRNAAGVVEILMVLARRRVRDIGRQLASSECASHLLDLFFSDEVPGAKELALMLCEGSTDMRDKMGDALAIQRVVESADDSAMNCKLLATFAQEAWGRAALRESGALDFLISWLSSTSFKSEDRLAIVQSLRHFVHDTNGMAHLVRNRVFINTVVKDVQDFLAEFKVECVPELITDEDLYRPDSPLLMEIESDLQKKSDREETSRLYKDYSFLWGYTTPSPAPSSWSSPVYSPLSSGVGSPTSAFSVSPLASPNSSHSRLSDLGAEADEGESSGSHGFARSEASVKPTNNAVAEKVIESELFLLTCQAQEDANLPYLGREDVVNTILAYLSLAPSPDYRIGRVLRRLACSRLSLDSLLSMQFHTRILHTLCIVPCRVVRNARLCARCERAAEFGREVLSDFSSHVDSDYGDAFLVKSLSSEDFTTRVVAAIAKIALIRDRFRLGRLTSGNLPALDFLFESIRTLLTRDDFMEISYDTTYSGGPPLCAQIIGAISTLISPQRLRQILEIDAAVRPQERGECMVEKYITNPEENLEMLVFETEEGEVLAKVSMESVCRSSRYFQGMFTSDLLEKRSGQRRFLFCPEEEQCSAEDFTSFLHYLAGCRSQCTAISSAHTCLAMIKLSDRYLCPALSDFVGSPRGPVRRILTSETLPVFLPVVLLTQTHERL</sequence>
<feature type="compositionally biased region" description="Polar residues" evidence="1">
    <location>
        <begin position="468"/>
        <end position="481"/>
    </location>
</feature>
<feature type="region of interest" description="Disordered" evidence="1">
    <location>
        <begin position="1"/>
        <end position="37"/>
    </location>
</feature>
<dbReference type="PANTHER" id="PTHR23312">
    <property type="entry name" value="ARMC5 ARMADILLO REPEAT-CONTAINING -RELATED"/>
    <property type="match status" value="1"/>
</dbReference>
<reference evidence="2 3" key="1">
    <citation type="submission" date="2019-10" db="EMBL/GenBank/DDBJ databases">
        <title>Assembly and Annotation for the nematode Trichostrongylus colubriformis.</title>
        <authorList>
            <person name="Martin J."/>
        </authorList>
    </citation>
    <scope>NUCLEOTIDE SEQUENCE [LARGE SCALE GENOMIC DNA]</scope>
    <source>
        <strain evidence="2">G859</strain>
        <tissue evidence="2">Whole worm</tissue>
    </source>
</reference>
<evidence type="ECO:0000256" key="1">
    <source>
        <dbReference type="SAM" id="MobiDB-lite"/>
    </source>
</evidence>
<dbReference type="GO" id="GO:0009653">
    <property type="term" value="P:anatomical structure morphogenesis"/>
    <property type="evidence" value="ECO:0007669"/>
    <property type="project" value="TreeGrafter"/>
</dbReference>
<protein>
    <recommendedName>
        <fullName evidence="4">BTB domain-containing protein</fullName>
    </recommendedName>
</protein>